<keyword evidence="3" id="KW-1185">Reference proteome</keyword>
<dbReference type="EMBL" id="JXSX01000002">
    <property type="protein sequence ID" value="KIR63349.1"/>
    <property type="molecule type" value="Genomic_DNA"/>
</dbReference>
<accession>A0A0D0WXJ1</accession>
<evidence type="ECO:0000256" key="1">
    <source>
        <dbReference type="SAM" id="Phobius"/>
    </source>
</evidence>
<reference evidence="2 3" key="1">
    <citation type="submission" date="2015-01" db="EMBL/GenBank/DDBJ databases">
        <title>Sequencing and annotation of Micromonospora carbonacea strain JXNU-1 genome.</title>
        <authorList>
            <person name="Long Z."/>
            <person name="Huang Y."/>
            <person name="Jiang Y."/>
        </authorList>
    </citation>
    <scope>NUCLEOTIDE SEQUENCE [LARGE SCALE GENOMIC DNA]</scope>
    <source>
        <strain evidence="2 3">JXNU-1</strain>
    </source>
</reference>
<keyword evidence="1" id="KW-0812">Transmembrane</keyword>
<protein>
    <submittedName>
        <fullName evidence="2">Uncharacterized protein</fullName>
    </submittedName>
</protein>
<evidence type="ECO:0000313" key="3">
    <source>
        <dbReference type="Proteomes" id="UP000032254"/>
    </source>
</evidence>
<keyword evidence="1" id="KW-0472">Membrane</keyword>
<dbReference type="AlphaFoldDB" id="A0A0D0WXJ1"/>
<feature type="transmembrane region" description="Helical" evidence="1">
    <location>
        <begin position="31"/>
        <end position="52"/>
    </location>
</feature>
<sequence>MQSKRLADASGMVQRRWILQTSSMSIDIDSWLRSLVLGGICCGLPLLVLIWFTSGGKQEARPPGAPSCGYCGGSGRFHGASQGGLICTRCNGKGY</sequence>
<dbReference type="PATRIC" id="fig|47853.6.peg.4429"/>
<evidence type="ECO:0000313" key="2">
    <source>
        <dbReference type="EMBL" id="KIR63349.1"/>
    </source>
</evidence>
<keyword evidence="1" id="KW-1133">Transmembrane helix</keyword>
<organism evidence="2 3">
    <name type="scientific">Micromonospora haikouensis</name>
    <dbReference type="NCBI Taxonomy" id="686309"/>
    <lineage>
        <taxon>Bacteria</taxon>
        <taxon>Bacillati</taxon>
        <taxon>Actinomycetota</taxon>
        <taxon>Actinomycetes</taxon>
        <taxon>Micromonosporales</taxon>
        <taxon>Micromonosporaceae</taxon>
        <taxon>Micromonospora</taxon>
    </lineage>
</organism>
<name>A0A0D0WXJ1_9ACTN</name>
<proteinExistence type="predicted"/>
<gene>
    <name evidence="2" type="ORF">TK50_21170</name>
</gene>
<comment type="caution">
    <text evidence="2">The sequence shown here is derived from an EMBL/GenBank/DDBJ whole genome shotgun (WGS) entry which is preliminary data.</text>
</comment>
<dbReference type="Proteomes" id="UP000032254">
    <property type="component" value="Unassembled WGS sequence"/>
</dbReference>